<dbReference type="EMBL" id="JAOQAZ010000029">
    <property type="protein sequence ID" value="KAJ4250996.1"/>
    <property type="molecule type" value="Genomic_DNA"/>
</dbReference>
<dbReference type="AlphaFoldDB" id="A0A9W8V9K0"/>
<comment type="caution">
    <text evidence="1">The sequence shown here is derived from an EMBL/GenBank/DDBJ whole genome shotgun (WGS) entry which is preliminary data.</text>
</comment>
<evidence type="ECO:0000313" key="2">
    <source>
        <dbReference type="Proteomes" id="UP001152049"/>
    </source>
</evidence>
<gene>
    <name evidence="1" type="ORF">NW762_011646</name>
</gene>
<dbReference type="OrthoDB" id="5429442at2759"/>
<proteinExistence type="predicted"/>
<reference evidence="1" key="1">
    <citation type="submission" date="2022-09" db="EMBL/GenBank/DDBJ databases">
        <title>Fusarium specimens isolated from Avocado Roots.</title>
        <authorList>
            <person name="Stajich J."/>
            <person name="Roper C."/>
            <person name="Heimlech-Rivalta G."/>
        </authorList>
    </citation>
    <scope>NUCLEOTIDE SEQUENCE</scope>
    <source>
        <strain evidence="1">CF00136</strain>
    </source>
</reference>
<name>A0A9W8V9K0_9HYPO</name>
<keyword evidence="2" id="KW-1185">Reference proteome</keyword>
<protein>
    <submittedName>
        <fullName evidence="1">Uncharacterized protein</fullName>
    </submittedName>
</protein>
<dbReference type="Proteomes" id="UP001152049">
    <property type="component" value="Unassembled WGS sequence"/>
</dbReference>
<evidence type="ECO:0000313" key="1">
    <source>
        <dbReference type="EMBL" id="KAJ4250996.1"/>
    </source>
</evidence>
<organism evidence="1 2">
    <name type="scientific">Fusarium torreyae</name>
    <dbReference type="NCBI Taxonomy" id="1237075"/>
    <lineage>
        <taxon>Eukaryota</taxon>
        <taxon>Fungi</taxon>
        <taxon>Dikarya</taxon>
        <taxon>Ascomycota</taxon>
        <taxon>Pezizomycotina</taxon>
        <taxon>Sordariomycetes</taxon>
        <taxon>Hypocreomycetidae</taxon>
        <taxon>Hypocreales</taxon>
        <taxon>Nectriaceae</taxon>
        <taxon>Fusarium</taxon>
    </lineage>
</organism>
<accession>A0A9W8V9K0</accession>
<sequence>MLGPSTSDSRLNITLQGYDIVIALSQSNINESLEYQFGILHPELCDVKVTLSDSGDSIEGTLEVPTIQLIDIDGDDKAMYCLKFQDGNLTQFIVHPRDDDAKGGGSPDIDKVVTSAEGWEIIFHVGFSLKKMAQVPEMIRDKVQLPGSYSVEQLVVDLDTADLIDVATDKCVLTGFATQDAEDRARACLSTFVRKWINHLNEVNDEGALNVLSYVVKADNHDSIPPSRPSFPPTSVRLQTINHRPEGDRNKSSPNDDFNAFLFTEMTGFRDMVTKDLAWSGDWFYEGIGGTMVMSKRVFWDEFLSNELKVMNEKAIKGAQNIVQIMAATVFNNEIDFSHLNTNWQPAHDGGSIFVSEMRGEKYLHDRVNFVGPNPAFEFNYEAFVECSAIPVIGQPVVELCTKMYVTGHFSAYIYGMPKAIFEAVINSRASSIIKSKIRFDQVADTGRMVVSIQRDSLETPCEVDPDLDGMTKWIPGLSEYLMKQANVDFWKKLAETEAVMAMSSVADIKEPLERALNGQGALVFPGAGTFEFKDPIFNKAEDLMIGLVFKQGNSADE</sequence>